<dbReference type="PANTHER" id="PTHR43434">
    <property type="entry name" value="PHOSPHOGLYCOLATE PHOSPHATASE"/>
    <property type="match status" value="1"/>
</dbReference>
<reference evidence="1 2" key="1">
    <citation type="journal article" date="2016" name="Nat. Commun.">
        <title>Thousands of microbial genomes shed light on interconnected biogeochemical processes in an aquifer system.</title>
        <authorList>
            <person name="Anantharaman K."/>
            <person name="Brown C.T."/>
            <person name="Hug L.A."/>
            <person name="Sharon I."/>
            <person name="Castelle C.J."/>
            <person name="Probst A.J."/>
            <person name="Thomas B.C."/>
            <person name="Singh A."/>
            <person name="Wilkins M.J."/>
            <person name="Karaoz U."/>
            <person name="Brodie E.L."/>
            <person name="Williams K.H."/>
            <person name="Hubbard S.S."/>
            <person name="Banfield J.F."/>
        </authorList>
    </citation>
    <scope>NUCLEOTIDE SEQUENCE [LARGE SCALE GENOMIC DNA]</scope>
</reference>
<dbReference type="Gene3D" id="1.10.150.240">
    <property type="entry name" value="Putative phosphatase, domain 2"/>
    <property type="match status" value="1"/>
</dbReference>
<dbReference type="SFLD" id="SFLDG01129">
    <property type="entry name" value="C1.5:_HAD__Beta-PGM__Phosphata"/>
    <property type="match status" value="1"/>
</dbReference>
<evidence type="ECO:0000313" key="1">
    <source>
        <dbReference type="EMBL" id="OGZ94040.1"/>
    </source>
</evidence>
<accession>A0A1G2K6E1</accession>
<dbReference type="InterPro" id="IPR023198">
    <property type="entry name" value="PGP-like_dom2"/>
</dbReference>
<organism evidence="1 2">
    <name type="scientific">Candidatus Sungbacteria bacterium RIFCSPHIGHO2_01_FULL_47_32</name>
    <dbReference type="NCBI Taxonomy" id="1802264"/>
    <lineage>
        <taxon>Bacteria</taxon>
        <taxon>Candidatus Sungiibacteriota</taxon>
    </lineage>
</organism>
<evidence type="ECO:0000313" key="2">
    <source>
        <dbReference type="Proteomes" id="UP000177152"/>
    </source>
</evidence>
<dbReference type="InterPro" id="IPR006439">
    <property type="entry name" value="HAD-SF_hydro_IA"/>
</dbReference>
<dbReference type="GO" id="GO:0006281">
    <property type="term" value="P:DNA repair"/>
    <property type="evidence" value="ECO:0007669"/>
    <property type="project" value="TreeGrafter"/>
</dbReference>
<dbReference type="Proteomes" id="UP000177152">
    <property type="component" value="Unassembled WGS sequence"/>
</dbReference>
<dbReference type="NCBIfam" id="TIGR01509">
    <property type="entry name" value="HAD-SF-IA-v3"/>
    <property type="match status" value="1"/>
</dbReference>
<dbReference type="GO" id="GO:0008967">
    <property type="term" value="F:phosphoglycolate phosphatase activity"/>
    <property type="evidence" value="ECO:0007669"/>
    <property type="project" value="TreeGrafter"/>
</dbReference>
<evidence type="ECO:0008006" key="3">
    <source>
        <dbReference type="Google" id="ProtNLM"/>
    </source>
</evidence>
<dbReference type="InterPro" id="IPR023214">
    <property type="entry name" value="HAD_sf"/>
</dbReference>
<dbReference type="GO" id="GO:0005829">
    <property type="term" value="C:cytosol"/>
    <property type="evidence" value="ECO:0007669"/>
    <property type="project" value="TreeGrafter"/>
</dbReference>
<dbReference type="InterPro" id="IPR041492">
    <property type="entry name" value="HAD_2"/>
</dbReference>
<dbReference type="SFLD" id="SFLDS00003">
    <property type="entry name" value="Haloacid_Dehalogenase"/>
    <property type="match status" value="1"/>
</dbReference>
<dbReference type="SUPFAM" id="SSF56784">
    <property type="entry name" value="HAD-like"/>
    <property type="match status" value="1"/>
</dbReference>
<dbReference type="PANTHER" id="PTHR43434:SF1">
    <property type="entry name" value="PHOSPHOGLYCOLATE PHOSPHATASE"/>
    <property type="match status" value="1"/>
</dbReference>
<comment type="caution">
    <text evidence="1">The sequence shown here is derived from an EMBL/GenBank/DDBJ whole genome shotgun (WGS) entry which is preliminary data.</text>
</comment>
<dbReference type="Gene3D" id="3.40.50.1000">
    <property type="entry name" value="HAD superfamily/HAD-like"/>
    <property type="match status" value="1"/>
</dbReference>
<proteinExistence type="predicted"/>
<dbReference type="InterPro" id="IPR050155">
    <property type="entry name" value="HAD-like_hydrolase_sf"/>
</dbReference>
<sequence length="203" mass="22885">MVKILFCDWNGTLLDDMPIWDEARRKTFLAFGVEPPTVADYFRELESGDYLEVYRKRGITASRDELNAIYEPAYEERLADATLFSGVAATLHQLYENGIRLVLVTSQQNALVVPLLNKFDIDHLFDECAFHIFDKKTVITEIVQRNGVSPNQCSFVGDSPSDIRHAKKAGVTAIAFLGGHIPEELITGADHHIRTFEEILNLS</sequence>
<dbReference type="EMBL" id="MHQC01000045">
    <property type="protein sequence ID" value="OGZ94040.1"/>
    <property type="molecule type" value="Genomic_DNA"/>
</dbReference>
<name>A0A1G2K6E1_9BACT</name>
<protein>
    <recommendedName>
        <fullName evidence="3">HAD family hydrolase</fullName>
    </recommendedName>
</protein>
<dbReference type="AlphaFoldDB" id="A0A1G2K6E1"/>
<dbReference type="Pfam" id="PF13419">
    <property type="entry name" value="HAD_2"/>
    <property type="match status" value="1"/>
</dbReference>
<dbReference type="InterPro" id="IPR036412">
    <property type="entry name" value="HAD-like_sf"/>
</dbReference>
<gene>
    <name evidence="1" type="ORF">A2633_00010</name>
</gene>